<dbReference type="RefSeq" id="WP_347703979.1">
    <property type="nucleotide sequence ID" value="NZ_JBDPZD010000002.1"/>
</dbReference>
<proteinExistence type="predicted"/>
<evidence type="ECO:0000313" key="2">
    <source>
        <dbReference type="EMBL" id="MEO3691136.1"/>
    </source>
</evidence>
<gene>
    <name evidence="2" type="ORF">ABDJ85_06605</name>
</gene>
<comment type="caution">
    <text evidence="2">The sequence shown here is derived from an EMBL/GenBank/DDBJ whole genome shotgun (WGS) entry which is preliminary data.</text>
</comment>
<feature type="chain" id="PRO_5045963672" description="PEP-CTERM sorting domain-containing protein" evidence="1">
    <location>
        <begin position="21"/>
        <end position="323"/>
    </location>
</feature>
<evidence type="ECO:0000313" key="3">
    <source>
        <dbReference type="Proteomes" id="UP001495147"/>
    </source>
</evidence>
<dbReference type="Proteomes" id="UP001495147">
    <property type="component" value="Unassembled WGS sequence"/>
</dbReference>
<name>A0ABV0G078_9BURK</name>
<dbReference type="EMBL" id="JBDPZD010000002">
    <property type="protein sequence ID" value="MEO3691136.1"/>
    <property type="molecule type" value="Genomic_DNA"/>
</dbReference>
<reference evidence="2 3" key="1">
    <citation type="submission" date="2024-05" db="EMBL/GenBank/DDBJ databases">
        <title>Roseateles sp. DJS-2-20 16S ribosomal RNA gene Genome sequencing and assembly.</title>
        <authorList>
            <person name="Woo H."/>
        </authorList>
    </citation>
    <scope>NUCLEOTIDE SEQUENCE [LARGE SCALE GENOMIC DNA]</scope>
    <source>
        <strain evidence="2 3">DJS-2-20</strain>
    </source>
</reference>
<keyword evidence="3" id="KW-1185">Reference proteome</keyword>
<keyword evidence="1" id="KW-0732">Signal</keyword>
<feature type="signal peptide" evidence="1">
    <location>
        <begin position="1"/>
        <end position="20"/>
    </location>
</feature>
<organism evidence="2 3">
    <name type="scientific">Roseateles paludis</name>
    <dbReference type="NCBI Taxonomy" id="3145238"/>
    <lineage>
        <taxon>Bacteria</taxon>
        <taxon>Pseudomonadati</taxon>
        <taxon>Pseudomonadota</taxon>
        <taxon>Betaproteobacteria</taxon>
        <taxon>Burkholderiales</taxon>
        <taxon>Sphaerotilaceae</taxon>
        <taxon>Roseateles</taxon>
    </lineage>
</organism>
<evidence type="ECO:0008006" key="4">
    <source>
        <dbReference type="Google" id="ProtNLM"/>
    </source>
</evidence>
<accession>A0ABV0G078</accession>
<evidence type="ECO:0000256" key="1">
    <source>
        <dbReference type="SAM" id="SignalP"/>
    </source>
</evidence>
<sequence>MKHTLAAALLGLTLAPACHAGYTASTTVDTAAGSVINLAPFVQVVDDPLQRKTTQSTPSALTDAQSATADYRSSLYNLSGSASAMAQASPGALRLQAAAQGATNITPPAGGTTRAFLSSGGYAYAEARTVDTMVWTHSSGATGLVYLDLVVRFDGTADVSKNNVGGWSDGYAEYQWGFNMPWGGGASGVKAYSWDSSDVVRDSTSFGNFVVTVPVWLGVPVDLTMWASATTRANGYSQCDNCNFVVNGAAAALGDYSHTFAWQGVQAARWADGSAIDVAAVSGKGASGFDYATAVPEATTTAYFLLGLVVFGLLRRRSSTATA</sequence>
<protein>
    <recommendedName>
        <fullName evidence="4">PEP-CTERM sorting domain-containing protein</fullName>
    </recommendedName>
</protein>